<dbReference type="Proteomes" id="UP001595715">
    <property type="component" value="Unassembled WGS sequence"/>
</dbReference>
<keyword evidence="3" id="KW-1185">Reference proteome</keyword>
<evidence type="ECO:0000313" key="2">
    <source>
        <dbReference type="EMBL" id="MFC4102506.1"/>
    </source>
</evidence>
<organism evidence="2 3">
    <name type="scientific">Paenibacillus xanthanilyticus</name>
    <dbReference type="NCBI Taxonomy" id="1783531"/>
    <lineage>
        <taxon>Bacteria</taxon>
        <taxon>Bacillati</taxon>
        <taxon>Bacillota</taxon>
        <taxon>Bacilli</taxon>
        <taxon>Bacillales</taxon>
        <taxon>Paenibacillaceae</taxon>
        <taxon>Paenibacillus</taxon>
    </lineage>
</organism>
<name>A0ABV8K8Y3_9BACL</name>
<comment type="caution">
    <text evidence="2">The sequence shown here is derived from an EMBL/GenBank/DDBJ whole genome shotgun (WGS) entry which is preliminary data.</text>
</comment>
<protein>
    <submittedName>
        <fullName evidence="2">Uncharacterized protein</fullName>
    </submittedName>
</protein>
<gene>
    <name evidence="2" type="ORF">ACFOZ8_23075</name>
</gene>
<sequence>MKRRLTKANRLLAVLLLFVLASCTDAQTAPANQRTAAISTTVSETAGLGMAPAADYEESDTANPAFDQLLQPFLQAVRAQDSQKLTDMLADMNPDYYRDYLKIDEAFMNRFLKMLGAEIDPGTIQAELHETGERQATYKITGTKNGGDPVAIADMLYVSLPQGSEKPSLDWSYIRYLPYAEGLATEYIRLIQAGNAEQLARFSVVDDVALTTANAKKLIAIYAIYFDHLKQAELIYAGGFQFEVRDGSDNRHTFRIGYGDGLMGIEDTFAPAMTSL</sequence>
<evidence type="ECO:0000313" key="3">
    <source>
        <dbReference type="Proteomes" id="UP001595715"/>
    </source>
</evidence>
<accession>A0ABV8K8Y3</accession>
<keyword evidence="1" id="KW-0732">Signal</keyword>
<feature type="signal peptide" evidence="1">
    <location>
        <begin position="1"/>
        <end position="26"/>
    </location>
</feature>
<dbReference type="PROSITE" id="PS51257">
    <property type="entry name" value="PROKAR_LIPOPROTEIN"/>
    <property type="match status" value="1"/>
</dbReference>
<proteinExistence type="predicted"/>
<dbReference type="EMBL" id="JBHSAM010000033">
    <property type="protein sequence ID" value="MFC4102506.1"/>
    <property type="molecule type" value="Genomic_DNA"/>
</dbReference>
<evidence type="ECO:0000256" key="1">
    <source>
        <dbReference type="SAM" id="SignalP"/>
    </source>
</evidence>
<feature type="chain" id="PRO_5046163199" evidence="1">
    <location>
        <begin position="27"/>
        <end position="276"/>
    </location>
</feature>
<reference evidence="3" key="1">
    <citation type="journal article" date="2019" name="Int. J. Syst. Evol. Microbiol.">
        <title>The Global Catalogue of Microorganisms (GCM) 10K type strain sequencing project: providing services to taxonomists for standard genome sequencing and annotation.</title>
        <authorList>
            <consortium name="The Broad Institute Genomics Platform"/>
            <consortium name="The Broad Institute Genome Sequencing Center for Infectious Disease"/>
            <person name="Wu L."/>
            <person name="Ma J."/>
        </authorList>
    </citation>
    <scope>NUCLEOTIDE SEQUENCE [LARGE SCALE GENOMIC DNA]</scope>
    <source>
        <strain evidence="3">IBRC-M 10987</strain>
    </source>
</reference>
<dbReference type="RefSeq" id="WP_377721122.1">
    <property type="nucleotide sequence ID" value="NZ_JBHSAM010000033.1"/>
</dbReference>